<evidence type="ECO:0000313" key="3">
    <source>
        <dbReference type="EMBL" id="OCK73142.1"/>
    </source>
</evidence>
<dbReference type="PANTHER" id="PTHR43364:SF4">
    <property type="entry name" value="NAD(P)-LINKED OXIDOREDUCTASE SUPERFAMILY PROTEIN"/>
    <property type="match status" value="1"/>
</dbReference>
<name>A0A8E2J8F8_9PEZI</name>
<organism evidence="3 4">
    <name type="scientific">Lepidopterella palustris CBS 459.81</name>
    <dbReference type="NCBI Taxonomy" id="1314670"/>
    <lineage>
        <taxon>Eukaryota</taxon>
        <taxon>Fungi</taxon>
        <taxon>Dikarya</taxon>
        <taxon>Ascomycota</taxon>
        <taxon>Pezizomycotina</taxon>
        <taxon>Dothideomycetes</taxon>
        <taxon>Pleosporomycetidae</taxon>
        <taxon>Mytilinidiales</taxon>
        <taxon>Argynnaceae</taxon>
        <taxon>Lepidopterella</taxon>
    </lineage>
</organism>
<dbReference type="InterPro" id="IPR020471">
    <property type="entry name" value="AKR"/>
</dbReference>
<dbReference type="Proteomes" id="UP000250266">
    <property type="component" value="Unassembled WGS sequence"/>
</dbReference>
<keyword evidence="4" id="KW-1185">Reference proteome</keyword>
<dbReference type="InterPro" id="IPR036812">
    <property type="entry name" value="NAD(P)_OxRdtase_dom_sf"/>
</dbReference>
<reference evidence="3 4" key="1">
    <citation type="journal article" date="2016" name="Nat. Commun.">
        <title>Ectomycorrhizal ecology is imprinted in the genome of the dominant symbiotic fungus Cenococcum geophilum.</title>
        <authorList>
            <consortium name="DOE Joint Genome Institute"/>
            <person name="Peter M."/>
            <person name="Kohler A."/>
            <person name="Ohm R.A."/>
            <person name="Kuo A."/>
            <person name="Krutzmann J."/>
            <person name="Morin E."/>
            <person name="Arend M."/>
            <person name="Barry K.W."/>
            <person name="Binder M."/>
            <person name="Choi C."/>
            <person name="Clum A."/>
            <person name="Copeland A."/>
            <person name="Grisel N."/>
            <person name="Haridas S."/>
            <person name="Kipfer T."/>
            <person name="LaButti K."/>
            <person name="Lindquist E."/>
            <person name="Lipzen A."/>
            <person name="Maire R."/>
            <person name="Meier B."/>
            <person name="Mihaltcheva S."/>
            <person name="Molinier V."/>
            <person name="Murat C."/>
            <person name="Poggeler S."/>
            <person name="Quandt C.A."/>
            <person name="Sperisen C."/>
            <person name="Tritt A."/>
            <person name="Tisserant E."/>
            <person name="Crous P.W."/>
            <person name="Henrissat B."/>
            <person name="Nehls U."/>
            <person name="Egli S."/>
            <person name="Spatafora J.W."/>
            <person name="Grigoriev I.V."/>
            <person name="Martin F.M."/>
        </authorList>
    </citation>
    <scope>NUCLEOTIDE SEQUENCE [LARGE SCALE GENOMIC DNA]</scope>
    <source>
        <strain evidence="3 4">CBS 459.81</strain>
    </source>
</reference>
<dbReference type="SUPFAM" id="SSF51430">
    <property type="entry name" value="NAD(P)-linked oxidoreductase"/>
    <property type="match status" value="1"/>
</dbReference>
<sequence>MSSIKVVFGGGLFSGNWPAYHDEESVKRILELLKREGIKEIDTAQIYGDSELLLGAVSAGNDFIIDTKVPGGWIPGSATKETVINDIKASIKRLNVEKVDILYIHAPDSTVPIADTLIGINEAHKAGLFSRFGLSNFDVNGVEAVYEHCKAHGYILPSVFQGNYSAVARKLETLLFPTLRRLGIAFYVYSALAGGFLTKTKEQIAEGAGRFNDAAAGGIYKRLYSKQSYLEALEEWSDIAKDEGCSKAHLAYRWVAFNSPLKKEYGDAVILGASSLKQLEQTLEGLKAGPLSDDACKRINQVWKSIEHEAPVDNYHENQVGSQ</sequence>
<dbReference type="Gene3D" id="3.20.20.100">
    <property type="entry name" value="NADP-dependent oxidoreductase domain"/>
    <property type="match status" value="1"/>
</dbReference>
<dbReference type="OrthoDB" id="48988at2759"/>
<feature type="domain" description="NADP-dependent oxidoreductase" evidence="2">
    <location>
        <begin position="5"/>
        <end position="303"/>
    </location>
</feature>
<dbReference type="EMBL" id="KV745937">
    <property type="protein sequence ID" value="OCK73142.1"/>
    <property type="molecule type" value="Genomic_DNA"/>
</dbReference>
<dbReference type="CDD" id="cd19075">
    <property type="entry name" value="AKR_AKR7A1-5"/>
    <property type="match status" value="1"/>
</dbReference>
<dbReference type="PRINTS" id="PR00069">
    <property type="entry name" value="ALDKETRDTASE"/>
</dbReference>
<evidence type="ECO:0000313" key="4">
    <source>
        <dbReference type="Proteomes" id="UP000250266"/>
    </source>
</evidence>
<evidence type="ECO:0000259" key="2">
    <source>
        <dbReference type="Pfam" id="PF00248"/>
    </source>
</evidence>
<accession>A0A8E2J8F8</accession>
<dbReference type="GO" id="GO:0016491">
    <property type="term" value="F:oxidoreductase activity"/>
    <property type="evidence" value="ECO:0007669"/>
    <property type="project" value="UniProtKB-KW"/>
</dbReference>
<dbReference type="Pfam" id="PF00248">
    <property type="entry name" value="Aldo_ket_red"/>
    <property type="match status" value="1"/>
</dbReference>
<evidence type="ECO:0000256" key="1">
    <source>
        <dbReference type="ARBA" id="ARBA00023002"/>
    </source>
</evidence>
<proteinExistence type="predicted"/>
<dbReference type="InterPro" id="IPR023210">
    <property type="entry name" value="NADP_OxRdtase_dom"/>
</dbReference>
<keyword evidence="1" id="KW-0560">Oxidoreductase</keyword>
<dbReference type="AlphaFoldDB" id="A0A8E2J8F8"/>
<gene>
    <name evidence="3" type="ORF">K432DRAFT_430733</name>
</gene>
<protein>
    <submittedName>
        <fullName evidence="3">Aldo/keto reductase</fullName>
    </submittedName>
</protein>
<dbReference type="PANTHER" id="PTHR43364">
    <property type="entry name" value="NADH-SPECIFIC METHYLGLYOXAL REDUCTASE-RELATED"/>
    <property type="match status" value="1"/>
</dbReference>
<dbReference type="InterPro" id="IPR050523">
    <property type="entry name" value="AKR_Detox_Biosynth"/>
</dbReference>